<dbReference type="Pfam" id="PF13635">
    <property type="entry name" value="DUF4143"/>
    <property type="match status" value="1"/>
</dbReference>
<feature type="domain" description="DUF4143" evidence="1">
    <location>
        <begin position="10"/>
        <end position="106"/>
    </location>
</feature>
<sequence length="170" mass="18684">MTASHCSGVPLAAEASDEVYKLIFMDVGIVNYLCGGQWKDISEATAQVLVNEGPLAEQFVGQHLAYLDRGRPQLNYWLREGRANNAEVDYVISQGTHIMPIEVKAGASGSLKSLQQFMLEKGSEQAIRFDLNPPSKMMVDVKARSGDSVEEVRFELLSLPLYAVEALPLP</sequence>
<keyword evidence="3" id="KW-1185">Reference proteome</keyword>
<accession>A0A6C2U974</accession>
<name>A0A6C2U974_PONDE</name>
<gene>
    <name evidence="2" type="ORF">PDESU_05253</name>
</gene>
<dbReference type="AlphaFoldDB" id="A0A6C2U974"/>
<reference evidence="2 3" key="1">
    <citation type="submission" date="2019-04" db="EMBL/GenBank/DDBJ databases">
        <authorList>
            <person name="Van Vliet M D."/>
        </authorList>
    </citation>
    <scope>NUCLEOTIDE SEQUENCE [LARGE SCALE GENOMIC DNA]</scope>
    <source>
        <strain evidence="2 3">F1</strain>
    </source>
</reference>
<evidence type="ECO:0000259" key="1">
    <source>
        <dbReference type="Pfam" id="PF13635"/>
    </source>
</evidence>
<dbReference type="EMBL" id="CAAHFG010000004">
    <property type="protein sequence ID" value="VGO16662.1"/>
    <property type="molecule type" value="Genomic_DNA"/>
</dbReference>
<evidence type="ECO:0000313" key="2">
    <source>
        <dbReference type="EMBL" id="VGO16662.1"/>
    </source>
</evidence>
<evidence type="ECO:0000313" key="3">
    <source>
        <dbReference type="Proteomes" id="UP000366872"/>
    </source>
</evidence>
<dbReference type="RefSeq" id="WP_222847320.1">
    <property type="nucleotide sequence ID" value="NZ_CAAHFG010000004.1"/>
</dbReference>
<proteinExistence type="predicted"/>
<organism evidence="2 3">
    <name type="scientific">Pontiella desulfatans</name>
    <dbReference type="NCBI Taxonomy" id="2750659"/>
    <lineage>
        <taxon>Bacteria</taxon>
        <taxon>Pseudomonadati</taxon>
        <taxon>Kiritimatiellota</taxon>
        <taxon>Kiritimatiellia</taxon>
        <taxon>Kiritimatiellales</taxon>
        <taxon>Pontiellaceae</taxon>
        <taxon>Pontiella</taxon>
    </lineage>
</organism>
<dbReference type="Proteomes" id="UP000366872">
    <property type="component" value="Unassembled WGS sequence"/>
</dbReference>
<protein>
    <recommendedName>
        <fullName evidence="1">DUF4143 domain-containing protein</fullName>
    </recommendedName>
</protein>
<dbReference type="InterPro" id="IPR025420">
    <property type="entry name" value="DUF4143"/>
</dbReference>